<feature type="region of interest" description="Disordered" evidence="9">
    <location>
        <begin position="1"/>
        <end position="21"/>
    </location>
</feature>
<evidence type="ECO:0008006" key="15">
    <source>
        <dbReference type="Google" id="ProtNLM"/>
    </source>
</evidence>
<feature type="domain" description="EF-hand" evidence="12">
    <location>
        <begin position="472"/>
        <end position="507"/>
    </location>
</feature>
<keyword evidence="4" id="KW-0547">Nucleotide-binding</keyword>
<evidence type="ECO:0000313" key="14">
    <source>
        <dbReference type="Proteomes" id="UP001189429"/>
    </source>
</evidence>
<evidence type="ECO:0000259" key="11">
    <source>
        <dbReference type="PROSITE" id="PS50011"/>
    </source>
</evidence>
<dbReference type="InterPro" id="IPR018247">
    <property type="entry name" value="EF_Hand_1_Ca_BS"/>
</dbReference>
<keyword evidence="10" id="KW-0812">Transmembrane</keyword>
<evidence type="ECO:0000256" key="7">
    <source>
        <dbReference type="ARBA" id="ARBA00022840"/>
    </source>
</evidence>
<dbReference type="CDD" id="cd00051">
    <property type="entry name" value="EFh"/>
    <property type="match status" value="1"/>
</dbReference>
<feature type="transmembrane region" description="Helical" evidence="10">
    <location>
        <begin position="662"/>
        <end position="682"/>
    </location>
</feature>
<evidence type="ECO:0000256" key="4">
    <source>
        <dbReference type="ARBA" id="ARBA00022741"/>
    </source>
</evidence>
<dbReference type="SMART" id="SM00054">
    <property type="entry name" value="EFh"/>
    <property type="match status" value="3"/>
</dbReference>
<feature type="domain" description="Protein kinase" evidence="11">
    <location>
        <begin position="57"/>
        <end position="317"/>
    </location>
</feature>
<feature type="compositionally biased region" description="Low complexity" evidence="9">
    <location>
        <begin position="1"/>
        <end position="13"/>
    </location>
</feature>
<dbReference type="PANTHER" id="PTHR24349">
    <property type="entry name" value="SERINE/THREONINE-PROTEIN KINASE"/>
    <property type="match status" value="1"/>
</dbReference>
<dbReference type="InterPro" id="IPR050205">
    <property type="entry name" value="CDPK_Ser/Thr_kinases"/>
</dbReference>
<keyword evidence="2" id="KW-0723">Serine/threonine-protein kinase</keyword>
<keyword evidence="7" id="KW-0067">ATP-binding</keyword>
<dbReference type="InterPro" id="IPR000719">
    <property type="entry name" value="Prot_kinase_dom"/>
</dbReference>
<keyword evidence="10" id="KW-0472">Membrane</keyword>
<evidence type="ECO:0000256" key="1">
    <source>
        <dbReference type="ARBA" id="ARBA00001946"/>
    </source>
</evidence>
<comment type="similarity">
    <text evidence="8">Belongs to the protein kinase superfamily. Ser/Thr protein kinase family. CDPK subfamily.</text>
</comment>
<evidence type="ECO:0000256" key="6">
    <source>
        <dbReference type="ARBA" id="ARBA00022837"/>
    </source>
</evidence>
<evidence type="ECO:0000313" key="13">
    <source>
        <dbReference type="EMBL" id="CAK0813212.1"/>
    </source>
</evidence>
<evidence type="ECO:0000259" key="12">
    <source>
        <dbReference type="PROSITE" id="PS50222"/>
    </source>
</evidence>
<dbReference type="InterPro" id="IPR011992">
    <property type="entry name" value="EF-hand-dom_pair"/>
</dbReference>
<dbReference type="Pfam" id="PF13499">
    <property type="entry name" value="EF-hand_7"/>
    <property type="match status" value="2"/>
</dbReference>
<reference evidence="13" key="1">
    <citation type="submission" date="2023-10" db="EMBL/GenBank/DDBJ databases">
        <authorList>
            <person name="Chen Y."/>
            <person name="Shah S."/>
            <person name="Dougan E. K."/>
            <person name="Thang M."/>
            <person name="Chan C."/>
        </authorList>
    </citation>
    <scope>NUCLEOTIDE SEQUENCE [LARGE SCALE GENOMIC DNA]</scope>
</reference>
<dbReference type="Pfam" id="PF00069">
    <property type="entry name" value="Pkinase"/>
    <property type="match status" value="1"/>
</dbReference>
<keyword evidence="5" id="KW-0418">Kinase</keyword>
<evidence type="ECO:0000256" key="10">
    <source>
        <dbReference type="SAM" id="Phobius"/>
    </source>
</evidence>
<evidence type="ECO:0000256" key="2">
    <source>
        <dbReference type="ARBA" id="ARBA00022527"/>
    </source>
</evidence>
<accession>A0ABN9R5W5</accession>
<proteinExistence type="inferred from homology"/>
<dbReference type="InterPro" id="IPR011009">
    <property type="entry name" value="Kinase-like_dom_sf"/>
</dbReference>
<evidence type="ECO:0000256" key="9">
    <source>
        <dbReference type="SAM" id="MobiDB-lite"/>
    </source>
</evidence>
<organism evidence="13 14">
    <name type="scientific">Prorocentrum cordatum</name>
    <dbReference type="NCBI Taxonomy" id="2364126"/>
    <lineage>
        <taxon>Eukaryota</taxon>
        <taxon>Sar</taxon>
        <taxon>Alveolata</taxon>
        <taxon>Dinophyceae</taxon>
        <taxon>Prorocentrales</taxon>
        <taxon>Prorocentraceae</taxon>
        <taxon>Prorocentrum</taxon>
    </lineage>
</organism>
<dbReference type="PROSITE" id="PS00018">
    <property type="entry name" value="EF_HAND_1"/>
    <property type="match status" value="1"/>
</dbReference>
<evidence type="ECO:0000256" key="5">
    <source>
        <dbReference type="ARBA" id="ARBA00022777"/>
    </source>
</evidence>
<feature type="transmembrane region" description="Helical" evidence="10">
    <location>
        <begin position="637"/>
        <end position="655"/>
    </location>
</feature>
<comment type="cofactor">
    <cofactor evidence="1">
        <name>Mg(2+)</name>
        <dbReference type="ChEBI" id="CHEBI:18420"/>
    </cofactor>
</comment>
<evidence type="ECO:0000256" key="3">
    <source>
        <dbReference type="ARBA" id="ARBA00022679"/>
    </source>
</evidence>
<name>A0ABN9R5W5_9DINO</name>
<dbReference type="Gene3D" id="1.10.510.10">
    <property type="entry name" value="Transferase(Phosphotransferase) domain 1"/>
    <property type="match status" value="1"/>
</dbReference>
<dbReference type="PROSITE" id="PS50011">
    <property type="entry name" value="PROTEIN_KINASE_DOM"/>
    <property type="match status" value="1"/>
</dbReference>
<comment type="caution">
    <text evidence="13">The sequence shown here is derived from an EMBL/GenBank/DDBJ whole genome shotgun (WGS) entry which is preliminary data.</text>
</comment>
<dbReference type="Proteomes" id="UP001189429">
    <property type="component" value="Unassembled WGS sequence"/>
</dbReference>
<dbReference type="CDD" id="cd05117">
    <property type="entry name" value="STKc_CAMK"/>
    <property type="match status" value="1"/>
</dbReference>
<feature type="region of interest" description="Disordered" evidence="9">
    <location>
        <begin position="911"/>
        <end position="932"/>
    </location>
</feature>
<dbReference type="EMBL" id="CAUYUJ010005326">
    <property type="protein sequence ID" value="CAK0813212.1"/>
    <property type="molecule type" value="Genomic_DNA"/>
</dbReference>
<keyword evidence="14" id="KW-1185">Reference proteome</keyword>
<dbReference type="Gene3D" id="1.10.238.10">
    <property type="entry name" value="EF-hand"/>
    <property type="match status" value="2"/>
</dbReference>
<feature type="domain" description="EF-hand" evidence="12">
    <location>
        <begin position="394"/>
        <end position="429"/>
    </location>
</feature>
<gene>
    <name evidence="13" type="ORF">PCOR1329_LOCUS17216</name>
</gene>
<protein>
    <recommendedName>
        <fullName evidence="15">Aurora kinase</fullName>
    </recommendedName>
</protein>
<dbReference type="Gene3D" id="3.30.200.20">
    <property type="entry name" value="Phosphorylase Kinase, domain 1"/>
    <property type="match status" value="1"/>
</dbReference>
<keyword evidence="10" id="KW-1133">Transmembrane helix</keyword>
<sequence length="1069" mass="115873">MGAGRSAALAEQAGAGGAPGAAATDTVVDAAAVAERRGNLPVQGRYSSSRRIEQDFVIDSRVVGSGMNGPVQMATSRDPVTGRGGNIKYAVKSFKKRGMSAKKRAELQSEVEIYICLDHPHVARLEMVYETDEELHLVMEFMAGGELYDRLSERKQYTEEAAADTTRQMLLAVAYLHAQSVVHRDLNAAADFLYERKDTDHLKLIDFGFAKHWDRGTRMSQACGSVHYVAPEVLKHSYTEKADVWSLGVIVYMLLTGSPPFHGGDDEVLKKIKSGQPHFSSRFRRLSEPARSFVENMLVYDPVKRMSAHDALGHAWMACRSQKETVIDPDILKSLRDYSHASSFRRCVLSMMAWSLTREDRLHLRDQFLRLDTENTGTLTHGQMKAVLQETFHIESSEAEVLFASLDTDHDNKIAYSEFLAAGMTGHVKIQEDVLWKTFQRFARETGQDKQGVITAACLREVLGPSFDGARLSDEDIEDLIREADTTGDGTVDYDEFLAYFHRAEPDDEAPMPPDLAQGRQTDQMCAVIETLISASQASHVMMEGADGQTLGTLCKVEMAEDGLRFFRYTCVRYLWDEPEGRFRPGGLETCSAAAARERWLVAKGLSEPEWRQRGMAGPNAIEIDVPGLLRSVVAEFLSAIYIFQFSCIWVYMFYSTWNIATIWLVLAAISGPLLLAGASGAEVVLLQSGAVGRVGAAAAASQRAGAAGAGAAAPAPPFPIAIRNALPSSTAANPCVERGGNSLKISTPSGEQVLIPPGASATLVDDWASSGGVGVQINTWYWSFSRPAVSAVVSSPGPKNPDNAGVTVRLGADCVAEALEAPPQCCGVRTDFVSNVTVGWNAERRCEVTVAANEWTNAVTPGCCSYGAAGSGSACSEVPTLSAGLRTATGQVSWPPRWLAVAPGWPGATPVPSWGAAPPPSQATHTPAPAPVPTAPCHTAAPGEECHGHVAWAKQDGIRVSPQWYPGLSPESSFEDFQEHLWMHGLGECERPCESARASPTPAPTPPALCHTAAPGEECYGHVAWAKQEGIRDHPEWYPNLSLESSFEDFQEHLWTNGLHECPRPCVA</sequence>
<evidence type="ECO:0000256" key="8">
    <source>
        <dbReference type="ARBA" id="ARBA00024334"/>
    </source>
</evidence>
<dbReference type="PROSITE" id="PS50222">
    <property type="entry name" value="EF_HAND_2"/>
    <property type="match status" value="2"/>
</dbReference>
<dbReference type="SUPFAM" id="SSF47473">
    <property type="entry name" value="EF-hand"/>
    <property type="match status" value="1"/>
</dbReference>
<keyword evidence="3" id="KW-0808">Transferase</keyword>
<keyword evidence="6" id="KW-0106">Calcium</keyword>
<dbReference type="SUPFAM" id="SSF56112">
    <property type="entry name" value="Protein kinase-like (PK-like)"/>
    <property type="match status" value="1"/>
</dbReference>
<dbReference type="InterPro" id="IPR002048">
    <property type="entry name" value="EF_hand_dom"/>
</dbReference>